<feature type="region of interest" description="Disordered" evidence="1">
    <location>
        <begin position="87"/>
        <end position="108"/>
    </location>
</feature>
<gene>
    <name evidence="2" type="ORF">WMY93_012718</name>
</gene>
<dbReference type="EMBL" id="JBBPFD010000009">
    <property type="protein sequence ID" value="KAK7912507.1"/>
    <property type="molecule type" value="Genomic_DNA"/>
</dbReference>
<proteinExistence type="predicted"/>
<reference evidence="3" key="1">
    <citation type="submission" date="2024-04" db="EMBL/GenBank/DDBJ databases">
        <title>Salinicola lusitanus LLJ914,a marine bacterium isolated from the Okinawa Trough.</title>
        <authorList>
            <person name="Li J."/>
        </authorList>
    </citation>
    <scope>NUCLEOTIDE SEQUENCE [LARGE SCALE GENOMIC DNA]</scope>
</reference>
<dbReference type="Proteomes" id="UP001460270">
    <property type="component" value="Unassembled WGS sequence"/>
</dbReference>
<organism evidence="2 3">
    <name type="scientific">Mugilogobius chulae</name>
    <name type="common">yellowstripe goby</name>
    <dbReference type="NCBI Taxonomy" id="88201"/>
    <lineage>
        <taxon>Eukaryota</taxon>
        <taxon>Metazoa</taxon>
        <taxon>Chordata</taxon>
        <taxon>Craniata</taxon>
        <taxon>Vertebrata</taxon>
        <taxon>Euteleostomi</taxon>
        <taxon>Actinopterygii</taxon>
        <taxon>Neopterygii</taxon>
        <taxon>Teleostei</taxon>
        <taxon>Neoteleostei</taxon>
        <taxon>Acanthomorphata</taxon>
        <taxon>Gobiaria</taxon>
        <taxon>Gobiiformes</taxon>
        <taxon>Gobioidei</taxon>
        <taxon>Gobiidae</taxon>
        <taxon>Gobionellinae</taxon>
        <taxon>Mugilogobius</taxon>
    </lineage>
</organism>
<keyword evidence="3" id="KW-1185">Reference proteome</keyword>
<evidence type="ECO:0000256" key="1">
    <source>
        <dbReference type="SAM" id="MobiDB-lite"/>
    </source>
</evidence>
<dbReference type="AlphaFoldDB" id="A0AAW0P205"/>
<evidence type="ECO:0000313" key="2">
    <source>
        <dbReference type="EMBL" id="KAK7912507.1"/>
    </source>
</evidence>
<sequence length="121" mass="13297">MLLVVVILDRLPVKFGWVKCIAQELRMNYHSVATGALDITTVVTIRMLVSSVKFQHIITSSNDNFSSFSDNFCSSNDDSCSSNNNFNSSNDDSCSSNDDSCSSNDYSCSSNNNFSSSIDNF</sequence>
<protein>
    <submittedName>
        <fullName evidence="2">Uncharacterized protein</fullName>
    </submittedName>
</protein>
<name>A0AAW0P205_9GOBI</name>
<comment type="caution">
    <text evidence="2">The sequence shown here is derived from an EMBL/GenBank/DDBJ whole genome shotgun (WGS) entry which is preliminary data.</text>
</comment>
<accession>A0AAW0P205</accession>
<evidence type="ECO:0000313" key="3">
    <source>
        <dbReference type="Proteomes" id="UP001460270"/>
    </source>
</evidence>